<protein>
    <submittedName>
        <fullName evidence="1">Uncharacterized protein</fullName>
    </submittedName>
</protein>
<dbReference type="Pfam" id="PF24434">
    <property type="entry name" value="DUF7557"/>
    <property type="match status" value="1"/>
</dbReference>
<evidence type="ECO:0000313" key="2">
    <source>
        <dbReference type="Proteomes" id="UP000069850"/>
    </source>
</evidence>
<dbReference type="KEGG" id="mema:MMAB1_1749"/>
<reference evidence="1 2" key="1">
    <citation type="submission" date="2016-01" db="EMBL/GenBank/DDBJ databases">
        <authorList>
            <person name="Manzoor S."/>
        </authorList>
    </citation>
    <scope>NUCLEOTIDE SEQUENCE [LARGE SCALE GENOMIC DNA]</scope>
    <source>
        <strain evidence="1">Methanoculleus sp MAB1</strain>
    </source>
</reference>
<sequence>MASTTIKIDTELKDRLNTLKLHPRESYNDVIERLVAIAVDEEPLSQETIRDLERSLEDLKAGRVYTLDEVMAELKEE</sequence>
<dbReference type="Proteomes" id="UP000069850">
    <property type="component" value="Chromosome 1"/>
</dbReference>
<name>A0A0X3BLC7_9EURY</name>
<dbReference type="AlphaFoldDB" id="A0A0X3BLC7"/>
<accession>A0A0X3BLC7</accession>
<dbReference type="GeneID" id="27137538"/>
<proteinExistence type="predicted"/>
<dbReference type="OrthoDB" id="7794at2157"/>
<gene>
    <name evidence="1" type="ORF">MMAB1_1749</name>
</gene>
<dbReference type="InterPro" id="IPR055979">
    <property type="entry name" value="DUF7557"/>
</dbReference>
<organism evidence="1 2">
    <name type="scientific">Methanoculleus bourgensis</name>
    <dbReference type="NCBI Taxonomy" id="83986"/>
    <lineage>
        <taxon>Archaea</taxon>
        <taxon>Methanobacteriati</taxon>
        <taxon>Methanobacteriota</taxon>
        <taxon>Stenosarchaea group</taxon>
        <taxon>Methanomicrobia</taxon>
        <taxon>Methanomicrobiales</taxon>
        <taxon>Methanomicrobiaceae</taxon>
        <taxon>Methanoculleus</taxon>
    </lineage>
</organism>
<dbReference type="EMBL" id="LT158599">
    <property type="protein sequence ID" value="CVK32962.1"/>
    <property type="molecule type" value="Genomic_DNA"/>
</dbReference>
<dbReference type="RefSeq" id="WP_062263602.1">
    <property type="nucleotide sequence ID" value="NZ_LT158599.1"/>
</dbReference>
<evidence type="ECO:0000313" key="1">
    <source>
        <dbReference type="EMBL" id="CVK32962.1"/>
    </source>
</evidence>